<evidence type="ECO:0000256" key="1">
    <source>
        <dbReference type="SAM" id="SignalP"/>
    </source>
</evidence>
<name>A0AAU6PBP8_9NEOP</name>
<keyword evidence="1" id="KW-0732">Signal</keyword>
<accession>A0AAU6PBP8</accession>
<feature type="chain" id="PRO_5043896245" evidence="1">
    <location>
        <begin position="22"/>
        <end position="51"/>
    </location>
</feature>
<protein>
    <submittedName>
        <fullName evidence="2">Venom peptide</fullName>
    </submittedName>
</protein>
<reference evidence="2" key="1">
    <citation type="journal article" date="2024" name="Sci. Rep.">
        <title>Phylogeny, envenomation syndrome, and membrane-permeabilising venom produced by Australia's 'electric' caterpillar Comana monomorpha (Lepidoptera: Limacodidae).</title>
        <authorList>
            <person name="Goudarzi M.H."/>
            <person name="Robinson S.D."/>
            <person name="Cardoso F.C."/>
            <person name="Mitchell M.L."/>
            <person name="Cook L.G."/>
            <person name="King G.F."/>
            <person name="Walker A.A."/>
        </authorList>
    </citation>
    <scope>NUCLEOTIDE SEQUENCE</scope>
    <source>
        <strain evidence="2">U_LCTX_4_Cm12</strain>
    </source>
</reference>
<dbReference type="AlphaFoldDB" id="A0AAU6PBP8"/>
<organism evidence="2">
    <name type="scientific">Comana monomorpha</name>
    <dbReference type="NCBI Taxonomy" id="1555636"/>
    <lineage>
        <taxon>Eukaryota</taxon>
        <taxon>Metazoa</taxon>
        <taxon>Ecdysozoa</taxon>
        <taxon>Arthropoda</taxon>
        <taxon>Hexapoda</taxon>
        <taxon>Insecta</taxon>
        <taxon>Pterygota</taxon>
        <taxon>Neoptera</taxon>
        <taxon>Endopterygota</taxon>
        <taxon>Lepidoptera</taxon>
        <taxon>Glossata</taxon>
        <taxon>Ditrysia</taxon>
        <taxon>Zygaenoidea</taxon>
        <taxon>Limacodidae</taxon>
        <taxon>Comana</taxon>
    </lineage>
</organism>
<sequence length="51" mass="5812">MNFKLLRWVILFVIYCGTCQLSNVLPEGTVLDKNGKPLKPVILPKKEIVLE</sequence>
<evidence type="ECO:0000313" key="2">
    <source>
        <dbReference type="EMBL" id="WXB20544.1"/>
    </source>
</evidence>
<feature type="signal peptide" evidence="1">
    <location>
        <begin position="1"/>
        <end position="21"/>
    </location>
</feature>
<dbReference type="EMBL" id="PP480813">
    <property type="protein sequence ID" value="WXB20544.1"/>
    <property type="molecule type" value="mRNA"/>
</dbReference>
<proteinExistence type="evidence at transcript level"/>